<dbReference type="InterPro" id="IPR023298">
    <property type="entry name" value="ATPase_P-typ_TM_dom_sf"/>
</dbReference>
<evidence type="ECO:0000256" key="12">
    <source>
        <dbReference type="RuleBase" id="RU362081"/>
    </source>
</evidence>
<dbReference type="GO" id="GO:0046872">
    <property type="term" value="F:metal ion binding"/>
    <property type="evidence" value="ECO:0007669"/>
    <property type="project" value="UniProtKB-KW"/>
</dbReference>
<dbReference type="SFLD" id="SFLDF00027">
    <property type="entry name" value="p-type_atpase"/>
    <property type="match status" value="1"/>
</dbReference>
<dbReference type="Pfam" id="PF00702">
    <property type="entry name" value="Hydrolase"/>
    <property type="match status" value="1"/>
</dbReference>
<dbReference type="EMBL" id="CP147244">
    <property type="protein sequence ID" value="WYJ99378.1"/>
    <property type="molecule type" value="Genomic_DNA"/>
</dbReference>
<accession>A0AAQ3Y669</accession>
<dbReference type="Gene3D" id="3.40.50.1000">
    <property type="entry name" value="HAD superfamily/HAD-like"/>
    <property type="match status" value="1"/>
</dbReference>
<keyword evidence="12" id="KW-1003">Cell membrane</keyword>
<dbReference type="PANTHER" id="PTHR43079:SF1">
    <property type="entry name" value="CADMIUM_ZINC-TRANSPORTING ATPASE HMA1, CHLOROPLASTIC-RELATED"/>
    <property type="match status" value="1"/>
</dbReference>
<dbReference type="GO" id="GO:0016887">
    <property type="term" value="F:ATP hydrolysis activity"/>
    <property type="evidence" value="ECO:0007669"/>
    <property type="project" value="InterPro"/>
</dbReference>
<dbReference type="FunFam" id="2.70.150.10:FF:000002">
    <property type="entry name" value="Copper-transporting ATPase 1, putative"/>
    <property type="match status" value="1"/>
</dbReference>
<dbReference type="SUPFAM" id="SSF81653">
    <property type="entry name" value="Calcium ATPase, transduction domain A"/>
    <property type="match status" value="1"/>
</dbReference>
<dbReference type="PROSITE" id="PS00154">
    <property type="entry name" value="ATPASE_E1_E2"/>
    <property type="match status" value="1"/>
</dbReference>
<reference evidence="14" key="2">
    <citation type="submission" date="2024-03" db="EMBL/GenBank/DDBJ databases">
        <title>The Genome Sequence of Enterococcus sp. DIV0205d.</title>
        <authorList>
            <consortium name="The Broad Institute Genomics Platform"/>
            <consortium name="The Broad Institute Microbial Omics Core"/>
            <consortium name="The Broad Institute Genomic Center for Infectious Diseases"/>
            <person name="Earl A."/>
            <person name="Manson A."/>
            <person name="Gilmore M."/>
            <person name="Schwartman J."/>
            <person name="Shea T."/>
            <person name="Abouelleil A."/>
            <person name="Cao P."/>
            <person name="Chapman S."/>
            <person name="Cusick C."/>
            <person name="Young S."/>
            <person name="Neafsey D."/>
            <person name="Nusbaum C."/>
            <person name="Birren B."/>
        </authorList>
    </citation>
    <scope>NUCLEOTIDE SEQUENCE</scope>
    <source>
        <strain evidence="14">7F3_DIV0205</strain>
    </source>
</reference>
<keyword evidence="10" id="KW-0406">Ion transport</keyword>
<keyword evidence="3 12" id="KW-0812">Transmembrane</keyword>
<comment type="similarity">
    <text evidence="2 12">Belongs to the cation transport ATPase (P-type) (TC 3.A.3) family. Type IB subfamily.</text>
</comment>
<dbReference type="Gene3D" id="2.70.150.10">
    <property type="entry name" value="Calcium-transporting ATPase, cytoplasmic transduction domain A"/>
    <property type="match status" value="1"/>
</dbReference>
<dbReference type="SFLD" id="SFLDS00003">
    <property type="entry name" value="Haloacid_Dehalogenase"/>
    <property type="match status" value="1"/>
</dbReference>
<dbReference type="Proteomes" id="UP000194948">
    <property type="component" value="Chromosome"/>
</dbReference>
<dbReference type="GO" id="GO:0019829">
    <property type="term" value="F:ATPase-coupled monoatomic cation transmembrane transporter activity"/>
    <property type="evidence" value="ECO:0007669"/>
    <property type="project" value="InterPro"/>
</dbReference>
<dbReference type="SUPFAM" id="SSF56784">
    <property type="entry name" value="HAD-like"/>
    <property type="match status" value="1"/>
</dbReference>
<dbReference type="InterPro" id="IPR023299">
    <property type="entry name" value="ATPase_P-typ_cyto_dom_N"/>
</dbReference>
<feature type="transmembrane region" description="Helical" evidence="12">
    <location>
        <begin position="67"/>
        <end position="98"/>
    </location>
</feature>
<dbReference type="InterPro" id="IPR059000">
    <property type="entry name" value="ATPase_P-type_domA"/>
</dbReference>
<evidence type="ECO:0000256" key="8">
    <source>
        <dbReference type="ARBA" id="ARBA00022967"/>
    </source>
</evidence>
<keyword evidence="5 12" id="KW-0547">Nucleotide-binding</keyword>
<dbReference type="PRINTS" id="PR00119">
    <property type="entry name" value="CATATPASE"/>
</dbReference>
<reference evidence="14" key="1">
    <citation type="submission" date="2017-05" db="EMBL/GenBank/DDBJ databases">
        <authorList>
            <consortium name="The Broad Institute Genomics Platform"/>
            <consortium name="The Broad Institute Genomic Center for Infectious Diseases"/>
            <person name="Earl A."/>
            <person name="Manson A."/>
            <person name="Schwartman J."/>
            <person name="Gilmore M."/>
            <person name="Abouelleil A."/>
            <person name="Cao P."/>
            <person name="Chapman S."/>
            <person name="Cusick C."/>
            <person name="Shea T."/>
            <person name="Young S."/>
            <person name="Neafsey D."/>
            <person name="Nusbaum C."/>
            <person name="Birren B."/>
        </authorList>
    </citation>
    <scope>NUCLEOTIDE SEQUENCE</scope>
    <source>
        <strain evidence="14">7F3_DIV0205</strain>
    </source>
</reference>
<feature type="transmembrane region" description="Helical" evidence="12">
    <location>
        <begin position="236"/>
        <end position="256"/>
    </location>
</feature>
<dbReference type="NCBIfam" id="TIGR01494">
    <property type="entry name" value="ATPase_P-type"/>
    <property type="match status" value="1"/>
</dbReference>
<name>A0AAQ3Y669_9ENTE</name>
<keyword evidence="15" id="KW-1185">Reference proteome</keyword>
<evidence type="ECO:0000256" key="5">
    <source>
        <dbReference type="ARBA" id="ARBA00022741"/>
    </source>
</evidence>
<feature type="domain" description="P-type ATPase A" evidence="13">
    <location>
        <begin position="116"/>
        <end position="216"/>
    </location>
</feature>
<dbReference type="NCBIfam" id="TIGR01512">
    <property type="entry name" value="ATPase-IB2_Cd"/>
    <property type="match status" value="1"/>
</dbReference>
<dbReference type="CDD" id="cd07551">
    <property type="entry name" value="P-type_ATPase_HM_ZosA_PfeT-like"/>
    <property type="match status" value="1"/>
</dbReference>
<evidence type="ECO:0000313" key="15">
    <source>
        <dbReference type="Proteomes" id="UP000194948"/>
    </source>
</evidence>
<dbReference type="InterPro" id="IPR001757">
    <property type="entry name" value="P_typ_ATPase"/>
</dbReference>
<comment type="subcellular location">
    <subcellularLocation>
        <location evidence="1">Cell membrane</location>
        <topology evidence="1">Multi-pass membrane protein</topology>
    </subcellularLocation>
</comment>
<dbReference type="AlphaFoldDB" id="A0AAQ3Y669"/>
<dbReference type="InterPro" id="IPR023214">
    <property type="entry name" value="HAD_sf"/>
</dbReference>
<evidence type="ECO:0000256" key="7">
    <source>
        <dbReference type="ARBA" id="ARBA00022842"/>
    </source>
</evidence>
<dbReference type="GO" id="GO:0005524">
    <property type="term" value="F:ATP binding"/>
    <property type="evidence" value="ECO:0007669"/>
    <property type="project" value="UniProtKB-UniRule"/>
</dbReference>
<protein>
    <submittedName>
        <fullName evidence="14">Cadmium-translocating P-type ATPase</fullName>
    </submittedName>
</protein>
<keyword evidence="8" id="KW-1278">Translocase</keyword>
<feature type="transmembrane region" description="Helical" evidence="12">
    <location>
        <begin position="9"/>
        <end position="26"/>
    </location>
</feature>
<proteinExistence type="inferred from homology"/>
<evidence type="ECO:0000256" key="6">
    <source>
        <dbReference type="ARBA" id="ARBA00022840"/>
    </source>
</evidence>
<dbReference type="NCBIfam" id="TIGR01525">
    <property type="entry name" value="ATPase-IB_hvy"/>
    <property type="match status" value="1"/>
</dbReference>
<dbReference type="InterPro" id="IPR036412">
    <property type="entry name" value="HAD-like_sf"/>
</dbReference>
<evidence type="ECO:0000313" key="14">
    <source>
        <dbReference type="EMBL" id="WYJ99378.1"/>
    </source>
</evidence>
<keyword evidence="7" id="KW-0460">Magnesium</keyword>
<dbReference type="InterPro" id="IPR044492">
    <property type="entry name" value="P_typ_ATPase_HD_dom"/>
</dbReference>
<keyword evidence="9 12" id="KW-1133">Transmembrane helix</keyword>
<dbReference type="InterPro" id="IPR027256">
    <property type="entry name" value="P-typ_ATPase_IB"/>
</dbReference>
<gene>
    <name evidence="14" type="ORF">A5821_000455</name>
</gene>
<dbReference type="Pfam" id="PF00122">
    <property type="entry name" value="E1-E2_ATPase"/>
    <property type="match status" value="1"/>
</dbReference>
<feature type="transmembrane region" description="Helical" evidence="12">
    <location>
        <begin position="268"/>
        <end position="291"/>
    </location>
</feature>
<keyword evidence="4 12" id="KW-0479">Metal-binding</keyword>
<keyword evidence="11 12" id="KW-0472">Membrane</keyword>
<evidence type="ECO:0000256" key="1">
    <source>
        <dbReference type="ARBA" id="ARBA00004651"/>
    </source>
</evidence>
<evidence type="ECO:0000259" key="13">
    <source>
        <dbReference type="Pfam" id="PF00122"/>
    </source>
</evidence>
<dbReference type="InterPro" id="IPR018303">
    <property type="entry name" value="ATPase_P-typ_P_site"/>
</dbReference>
<dbReference type="InterPro" id="IPR051949">
    <property type="entry name" value="Cation_Transport_ATPase"/>
</dbReference>
<organism evidence="14 15">
    <name type="scientific">Candidatus Enterococcus palustris</name>
    <dbReference type="NCBI Taxonomy" id="1834189"/>
    <lineage>
        <taxon>Bacteria</taxon>
        <taxon>Bacillati</taxon>
        <taxon>Bacillota</taxon>
        <taxon>Bacilli</taxon>
        <taxon>Lactobacillales</taxon>
        <taxon>Enterococcaceae</taxon>
        <taxon>Enterococcus</taxon>
    </lineage>
</organism>
<dbReference type="Gene3D" id="3.40.1110.10">
    <property type="entry name" value="Calcium-transporting ATPase, cytoplasmic domain N"/>
    <property type="match status" value="1"/>
</dbReference>
<dbReference type="SFLD" id="SFLDG00002">
    <property type="entry name" value="C1.7:_P-type_atpase_like"/>
    <property type="match status" value="1"/>
</dbReference>
<evidence type="ECO:0000256" key="10">
    <source>
        <dbReference type="ARBA" id="ARBA00023065"/>
    </source>
</evidence>
<sequence length="637" mass="69372">MKLTEEKKAILSTILCLLFMMLGFILEKNGVSFYPISFIFAILFGGFKQTKEGIIETVENKRLNVDLLMALAAIGACIIGNWFEGAMLTFIFCLSGALEEYTTNKSKKEISSLMNMQPETALLLNNQGKTTEIAVSELKIGDLVLVPKGASIPIDGILCAGSSTIDEAAITGESIPSEKRKEDPLFGGTINLGEAITMSVSKNSEDTLFAKIIRLVDEAQNTPSQTASFIEKLENIYVKVVLIAIPLMILIPYLFLGWSWNESFYRGMVLLVVASPCALVASATPATLAAISNGARNGVLFKGGVYLENLASLKAIAFDKTGTLTHGVPVVTDSVFLTNNQDAINILIAMERQSTHPLAQAIITHFDHETTANYEKIEVKNIIGFGMETTLDDTTWRVGKNSFNDQTIIDESLNQTIEKLQNDGKTVIYLFKNQELIAYFGLLDIPKPEAKNVIAYFKENGIHTTMITGDHDKTATAVANELDIDQIYANCLPEDKTVLIKEQKAKYGMNAMVGDGINDAPALANAAIGVAMGEGTDIAMDVADMVLMQNDLEKLQMSHQLSKKLKRIVTQNIAFSAGIIVLLVLSNFFQIINLPLGVIGHEGSTILVILNGLRMLKTIPGKKPIAKKYSAQAVELV</sequence>
<keyword evidence="6 12" id="KW-0067">ATP-binding</keyword>
<dbReference type="RefSeq" id="WP_086312892.1">
    <property type="nucleotide sequence ID" value="NZ_CP147244.1"/>
</dbReference>
<dbReference type="InterPro" id="IPR008250">
    <property type="entry name" value="ATPase_P-typ_transduc_dom_A_sf"/>
</dbReference>
<evidence type="ECO:0000256" key="2">
    <source>
        <dbReference type="ARBA" id="ARBA00006024"/>
    </source>
</evidence>
<dbReference type="PANTHER" id="PTHR43079">
    <property type="entry name" value="PROBABLE CADMIUM/ZINC-TRANSPORTING ATPASE HMA1"/>
    <property type="match status" value="1"/>
</dbReference>
<evidence type="ECO:0000256" key="11">
    <source>
        <dbReference type="ARBA" id="ARBA00023136"/>
    </source>
</evidence>
<dbReference type="SUPFAM" id="SSF81665">
    <property type="entry name" value="Calcium ATPase, transmembrane domain M"/>
    <property type="match status" value="1"/>
</dbReference>
<dbReference type="GO" id="GO:0005886">
    <property type="term" value="C:plasma membrane"/>
    <property type="evidence" value="ECO:0007669"/>
    <property type="project" value="UniProtKB-SubCell"/>
</dbReference>
<keyword evidence="10" id="KW-0813">Transport</keyword>
<evidence type="ECO:0000256" key="9">
    <source>
        <dbReference type="ARBA" id="ARBA00022989"/>
    </source>
</evidence>
<evidence type="ECO:0000256" key="3">
    <source>
        <dbReference type="ARBA" id="ARBA00022692"/>
    </source>
</evidence>
<evidence type="ECO:0000256" key="4">
    <source>
        <dbReference type="ARBA" id="ARBA00022723"/>
    </source>
</evidence>